<evidence type="ECO:0000313" key="1">
    <source>
        <dbReference type="EMBL" id="MPC28763.1"/>
    </source>
</evidence>
<reference evidence="1 2" key="1">
    <citation type="submission" date="2019-05" db="EMBL/GenBank/DDBJ databases">
        <title>Another draft genome of Portunus trituberculatus and its Hox gene families provides insights of decapod evolution.</title>
        <authorList>
            <person name="Jeong J.-H."/>
            <person name="Song I."/>
            <person name="Kim S."/>
            <person name="Choi T."/>
            <person name="Kim D."/>
            <person name="Ryu S."/>
            <person name="Kim W."/>
        </authorList>
    </citation>
    <scope>NUCLEOTIDE SEQUENCE [LARGE SCALE GENOMIC DNA]</scope>
    <source>
        <tissue evidence="1">Muscle</tissue>
    </source>
</reference>
<protein>
    <submittedName>
        <fullName evidence="1">Uncharacterized protein</fullName>
    </submittedName>
</protein>
<keyword evidence="2" id="KW-1185">Reference proteome</keyword>
<sequence>MQIFLGLRMGLTYTTLPITRLRITSDSLLRSGRWLRCGMTPRVLRGDSFTSAGPGASPWVIPGAPIHGRKLNISTTTIITTTNATTATTTTTTTATNTITTTTTTTTFP</sequence>
<evidence type="ECO:0000313" key="2">
    <source>
        <dbReference type="Proteomes" id="UP000324222"/>
    </source>
</evidence>
<gene>
    <name evidence="1" type="ORF">E2C01_021974</name>
</gene>
<organism evidence="1 2">
    <name type="scientific">Portunus trituberculatus</name>
    <name type="common">Swimming crab</name>
    <name type="synonym">Neptunus trituberculatus</name>
    <dbReference type="NCBI Taxonomy" id="210409"/>
    <lineage>
        <taxon>Eukaryota</taxon>
        <taxon>Metazoa</taxon>
        <taxon>Ecdysozoa</taxon>
        <taxon>Arthropoda</taxon>
        <taxon>Crustacea</taxon>
        <taxon>Multicrustacea</taxon>
        <taxon>Malacostraca</taxon>
        <taxon>Eumalacostraca</taxon>
        <taxon>Eucarida</taxon>
        <taxon>Decapoda</taxon>
        <taxon>Pleocyemata</taxon>
        <taxon>Brachyura</taxon>
        <taxon>Eubrachyura</taxon>
        <taxon>Portunoidea</taxon>
        <taxon>Portunidae</taxon>
        <taxon>Portuninae</taxon>
        <taxon>Portunus</taxon>
    </lineage>
</organism>
<accession>A0A5B7E6E4</accession>
<proteinExistence type="predicted"/>
<dbReference type="AlphaFoldDB" id="A0A5B7E6E4"/>
<comment type="caution">
    <text evidence="1">The sequence shown here is derived from an EMBL/GenBank/DDBJ whole genome shotgun (WGS) entry which is preliminary data.</text>
</comment>
<dbReference type="Proteomes" id="UP000324222">
    <property type="component" value="Unassembled WGS sequence"/>
</dbReference>
<dbReference type="EMBL" id="VSRR010001962">
    <property type="protein sequence ID" value="MPC28763.1"/>
    <property type="molecule type" value="Genomic_DNA"/>
</dbReference>
<name>A0A5B7E6E4_PORTR</name>